<protein>
    <recommendedName>
        <fullName evidence="4 13">Outer-membrane lipoprotein LolB</fullName>
    </recommendedName>
</protein>
<dbReference type="Gene3D" id="2.50.20.10">
    <property type="entry name" value="Lipoprotein localisation LolA/LolB/LppX"/>
    <property type="match status" value="1"/>
</dbReference>
<comment type="subunit">
    <text evidence="3 13">Monomer.</text>
</comment>
<keyword evidence="8 13" id="KW-0472">Membrane</keyword>
<dbReference type="CDD" id="cd16326">
    <property type="entry name" value="LolB"/>
    <property type="match status" value="1"/>
</dbReference>
<dbReference type="InterPro" id="IPR029046">
    <property type="entry name" value="LolA/LolB/LppX"/>
</dbReference>
<evidence type="ECO:0000256" key="9">
    <source>
        <dbReference type="ARBA" id="ARBA00023139"/>
    </source>
</evidence>
<evidence type="ECO:0000313" key="15">
    <source>
        <dbReference type="Proteomes" id="UP001203423"/>
    </source>
</evidence>
<evidence type="ECO:0000256" key="5">
    <source>
        <dbReference type="ARBA" id="ARBA00022448"/>
    </source>
</evidence>
<evidence type="ECO:0000256" key="11">
    <source>
        <dbReference type="ARBA" id="ARBA00023237"/>
    </source>
</evidence>
<comment type="caution">
    <text evidence="14">The sequence shown here is derived from an EMBL/GenBank/DDBJ whole genome shotgun (WGS) entry which is preliminary data.</text>
</comment>
<evidence type="ECO:0000256" key="6">
    <source>
        <dbReference type="ARBA" id="ARBA00022729"/>
    </source>
</evidence>
<accession>A0ABT0LC97</accession>
<dbReference type="SUPFAM" id="SSF89392">
    <property type="entry name" value="Prokaryotic lipoproteins and lipoprotein localization factors"/>
    <property type="match status" value="1"/>
</dbReference>
<proteinExistence type="inferred from homology"/>
<sequence>MINLTDLSKKLFLWLMLSVVLLSGCSSLPTNLSPISVNQVSEASIWEMTGKLAITAPNDKLSSNLYWLHTTSSDELTLTTMLGIRILSLTQKNGKARLTIDGKTYEDNNAQALLLNVTGWAIPIDALPLWITGQPSPSDIVNIQDNQHRPINITTTQAVPPWSINYLSWQQQNGTELPRLLTLNSDDIKIKIQINQWQALAPSNTYTDNPSSLHQMTHAEKIP</sequence>
<evidence type="ECO:0000256" key="4">
    <source>
        <dbReference type="ARBA" id="ARBA00016202"/>
    </source>
</evidence>
<keyword evidence="10 13" id="KW-0143">Chaperone</keyword>
<evidence type="ECO:0000256" key="1">
    <source>
        <dbReference type="ARBA" id="ARBA00004459"/>
    </source>
</evidence>
<evidence type="ECO:0000256" key="8">
    <source>
        <dbReference type="ARBA" id="ARBA00023136"/>
    </source>
</evidence>
<dbReference type="HAMAP" id="MF_00233">
    <property type="entry name" value="LolB"/>
    <property type="match status" value="1"/>
</dbReference>
<comment type="function">
    <text evidence="13">Plays a critical role in the incorporation of lipoproteins in the outer membrane after they are released by the LolA protein.</text>
</comment>
<comment type="subcellular location">
    <subcellularLocation>
        <location evidence="1">Cell outer membrane</location>
        <topology evidence="1">Lipid-anchor</topology>
    </subcellularLocation>
</comment>
<dbReference type="Proteomes" id="UP001203423">
    <property type="component" value="Unassembled WGS sequence"/>
</dbReference>
<dbReference type="Pfam" id="PF03550">
    <property type="entry name" value="LolB"/>
    <property type="match status" value="1"/>
</dbReference>
<evidence type="ECO:0000256" key="12">
    <source>
        <dbReference type="ARBA" id="ARBA00023288"/>
    </source>
</evidence>
<keyword evidence="9" id="KW-0564">Palmitate</keyword>
<evidence type="ECO:0000256" key="10">
    <source>
        <dbReference type="ARBA" id="ARBA00023186"/>
    </source>
</evidence>
<gene>
    <name evidence="13 14" type="primary">lolB</name>
    <name evidence="14" type="ORF">L2764_12780</name>
</gene>
<evidence type="ECO:0000256" key="13">
    <source>
        <dbReference type="HAMAP-Rule" id="MF_00233"/>
    </source>
</evidence>
<keyword evidence="7 13" id="KW-0653">Protein transport</keyword>
<organism evidence="14 15">
    <name type="scientific">Shewanella surugensis</name>
    <dbReference type="NCBI Taxonomy" id="212020"/>
    <lineage>
        <taxon>Bacteria</taxon>
        <taxon>Pseudomonadati</taxon>
        <taxon>Pseudomonadota</taxon>
        <taxon>Gammaproteobacteria</taxon>
        <taxon>Alteromonadales</taxon>
        <taxon>Shewanellaceae</taxon>
        <taxon>Shewanella</taxon>
    </lineage>
</organism>
<keyword evidence="6" id="KW-0732">Signal</keyword>
<evidence type="ECO:0000256" key="7">
    <source>
        <dbReference type="ARBA" id="ARBA00022927"/>
    </source>
</evidence>
<evidence type="ECO:0000256" key="3">
    <source>
        <dbReference type="ARBA" id="ARBA00011245"/>
    </source>
</evidence>
<evidence type="ECO:0000256" key="2">
    <source>
        <dbReference type="ARBA" id="ARBA00009696"/>
    </source>
</evidence>
<evidence type="ECO:0000313" key="14">
    <source>
        <dbReference type="EMBL" id="MCL1125328.1"/>
    </source>
</evidence>
<dbReference type="InterPro" id="IPR004565">
    <property type="entry name" value="OM_lipoprot_LolB"/>
</dbReference>
<keyword evidence="11 13" id="KW-0998">Cell outer membrane</keyword>
<keyword evidence="5 13" id="KW-0813">Transport</keyword>
<keyword evidence="12 14" id="KW-0449">Lipoprotein</keyword>
<keyword evidence="15" id="KW-1185">Reference proteome</keyword>
<dbReference type="NCBIfam" id="TIGR00548">
    <property type="entry name" value="lolB"/>
    <property type="match status" value="1"/>
</dbReference>
<dbReference type="EMBL" id="JAKIKS010000045">
    <property type="protein sequence ID" value="MCL1125328.1"/>
    <property type="molecule type" value="Genomic_DNA"/>
</dbReference>
<comment type="similarity">
    <text evidence="2 13">Belongs to the LolB family.</text>
</comment>
<name>A0ABT0LC97_9GAMM</name>
<reference evidence="14 15" key="1">
    <citation type="submission" date="2022-01" db="EMBL/GenBank/DDBJ databases">
        <title>Whole genome-based taxonomy of the Shewanellaceae.</title>
        <authorList>
            <person name="Martin-Rodriguez A.J."/>
        </authorList>
    </citation>
    <scope>NUCLEOTIDE SEQUENCE [LARGE SCALE GENOMIC DNA]</scope>
    <source>
        <strain evidence="14 15">DSM 17177</strain>
    </source>
</reference>